<sequence length="275" mass="29643">MAHIILPHTIANDRLEEARGFRRRIGANLGASASRGPFLPTLAAFATDVAGTLLTVDAEPTEGVEWLRRSARASALFFGRVVFPDRVVPMEITVDVMVGAVNPPPPWQEATARAWVDAMWCTLAIADGTAHAWLTNIPESALLQIGVQTAKLDEYFFPLAETLRAVATRSGHHGKELIRTLEAMPNAARASSRLERIDEPAVRTLFALLEGDQPGYTESLVALLESHRAYAEALASAGPRTLLSLPACALERLARSRGIVSGVVSAYAPELVFTA</sequence>
<proteinExistence type="predicted"/>
<evidence type="ECO:0000313" key="1">
    <source>
        <dbReference type="EMBL" id="MDC3982393.1"/>
    </source>
</evidence>
<name>A0A9X3X514_9BACT</name>
<comment type="caution">
    <text evidence="1">The sequence shown here is derived from an EMBL/GenBank/DDBJ whole genome shotgun (WGS) entry which is preliminary data.</text>
</comment>
<dbReference type="Pfam" id="PF15575">
    <property type="entry name" value="Imm49"/>
    <property type="match status" value="1"/>
</dbReference>
<reference evidence="1 2" key="1">
    <citation type="submission" date="2021-04" db="EMBL/GenBank/DDBJ databases">
        <title>Genome analysis of Polyangium sp.</title>
        <authorList>
            <person name="Li Y."/>
            <person name="Wang J."/>
        </authorList>
    </citation>
    <scope>NUCLEOTIDE SEQUENCE [LARGE SCALE GENOMIC DNA]</scope>
    <source>
        <strain evidence="1 2">SDU14</strain>
    </source>
</reference>
<dbReference type="EMBL" id="JAGTJJ010000007">
    <property type="protein sequence ID" value="MDC3982393.1"/>
    <property type="molecule type" value="Genomic_DNA"/>
</dbReference>
<keyword evidence="2" id="KW-1185">Reference proteome</keyword>
<evidence type="ECO:0000313" key="2">
    <source>
        <dbReference type="Proteomes" id="UP001151081"/>
    </source>
</evidence>
<accession>A0A9X3X514</accession>
<organism evidence="1 2">
    <name type="scientific">Polyangium jinanense</name>
    <dbReference type="NCBI Taxonomy" id="2829994"/>
    <lineage>
        <taxon>Bacteria</taxon>
        <taxon>Pseudomonadati</taxon>
        <taxon>Myxococcota</taxon>
        <taxon>Polyangia</taxon>
        <taxon>Polyangiales</taxon>
        <taxon>Polyangiaceae</taxon>
        <taxon>Polyangium</taxon>
    </lineage>
</organism>
<dbReference type="Proteomes" id="UP001151081">
    <property type="component" value="Unassembled WGS sequence"/>
</dbReference>
<dbReference type="RefSeq" id="WP_272427996.1">
    <property type="nucleotide sequence ID" value="NZ_JAGTJJ010000007.1"/>
</dbReference>
<gene>
    <name evidence="1" type="ORF">KEG57_17890</name>
</gene>
<protein>
    <submittedName>
        <fullName evidence="1">Immunity 49 family protein</fullName>
    </submittedName>
</protein>
<dbReference type="InterPro" id="IPR029074">
    <property type="entry name" value="Imm49"/>
</dbReference>
<dbReference type="AlphaFoldDB" id="A0A9X3X514"/>